<dbReference type="InterPro" id="IPR012347">
    <property type="entry name" value="Ferritin-like"/>
</dbReference>
<evidence type="ECO:0000313" key="2">
    <source>
        <dbReference type="Proteomes" id="UP000078534"/>
    </source>
</evidence>
<reference evidence="2" key="1">
    <citation type="submission" date="2016-04" db="EMBL/GenBank/DDBJ databases">
        <authorList>
            <person name="Lyu Z."/>
            <person name="Lyu W."/>
        </authorList>
    </citation>
    <scope>NUCLEOTIDE SEQUENCE [LARGE SCALE GENOMIC DNA]</scope>
    <source>
        <strain evidence="2">C44</strain>
    </source>
</reference>
<evidence type="ECO:0008006" key="3">
    <source>
        <dbReference type="Google" id="ProtNLM"/>
    </source>
</evidence>
<dbReference type="InterPro" id="IPR021617">
    <property type="entry name" value="DUF3231"/>
</dbReference>
<dbReference type="Gene3D" id="1.20.1260.10">
    <property type="match status" value="2"/>
</dbReference>
<protein>
    <recommendedName>
        <fullName evidence="3">DUF3231 family protein</fullName>
    </recommendedName>
</protein>
<dbReference type="AlphaFoldDB" id="A0A179T5N8"/>
<organism evidence="1 2">
    <name type="scientific">Metabacillus litoralis</name>
    <dbReference type="NCBI Taxonomy" id="152268"/>
    <lineage>
        <taxon>Bacteria</taxon>
        <taxon>Bacillati</taxon>
        <taxon>Bacillota</taxon>
        <taxon>Bacilli</taxon>
        <taxon>Bacillales</taxon>
        <taxon>Bacillaceae</taxon>
        <taxon>Metabacillus</taxon>
    </lineage>
</organism>
<accession>A0A179T5N8</accession>
<gene>
    <name evidence="1" type="ORF">A6K24_16085</name>
</gene>
<evidence type="ECO:0000313" key="1">
    <source>
        <dbReference type="EMBL" id="OAS88568.1"/>
    </source>
</evidence>
<sequence>MNVNELGSLWYLQSSSNMINLLLKYLSQTSEDPDLRNILNEIYEISTYQEQEATQLLSEEGYKDTPFFREDDINSSTTKLFSDHLIIEILKHLTSNGLQALTLQYVELTDFKVKNFYKKLLNDVIQLDFSLLKLLNDKDLLQDNSFSYKKAAERDGKLFKVASTQQRPLNAVELANMFGSLQCNNVGVALCIGFSEVVEDMDTKKFILEGKKLAFYQSAFLSDIYRENGIPTTTGLEAHVNKVMESPFSDKFIANLIMLLNPVSISNLQNAVVSSYKKDHIDSLKKLIKMVEDYSEKGLKLLIRKNWFNEPPVSNWSHK</sequence>
<dbReference type="Pfam" id="PF11553">
    <property type="entry name" value="DUF3231"/>
    <property type="match status" value="2"/>
</dbReference>
<dbReference type="Proteomes" id="UP000078534">
    <property type="component" value="Unassembled WGS sequence"/>
</dbReference>
<dbReference type="STRING" id="152268.A6K24_16085"/>
<proteinExistence type="predicted"/>
<name>A0A179T5N8_9BACI</name>
<comment type="caution">
    <text evidence="1">The sequence shown here is derived from an EMBL/GenBank/DDBJ whole genome shotgun (WGS) entry which is preliminary data.</text>
</comment>
<dbReference type="EMBL" id="LWSG01000003">
    <property type="protein sequence ID" value="OAS88568.1"/>
    <property type="molecule type" value="Genomic_DNA"/>
</dbReference>
<keyword evidence="2" id="KW-1185">Reference proteome</keyword>
<dbReference type="OrthoDB" id="2816046at2"/>